<protein>
    <submittedName>
        <fullName evidence="1">Uncharacterized protein</fullName>
    </submittedName>
</protein>
<comment type="caution">
    <text evidence="1">The sequence shown here is derived from an EMBL/GenBank/DDBJ whole genome shotgun (WGS) entry which is preliminary data.</text>
</comment>
<accession>A0A918G318</accession>
<reference evidence="1" key="2">
    <citation type="submission" date="2020-09" db="EMBL/GenBank/DDBJ databases">
        <authorList>
            <person name="Sun Q."/>
            <person name="Ohkuma M."/>
        </authorList>
    </citation>
    <scope>NUCLEOTIDE SEQUENCE</scope>
    <source>
        <strain evidence="1">JCM 3276</strain>
    </source>
</reference>
<organism evidence="1 2">
    <name type="scientific">Actinokineospora fastidiosa</name>
    <dbReference type="NCBI Taxonomy" id="1816"/>
    <lineage>
        <taxon>Bacteria</taxon>
        <taxon>Bacillati</taxon>
        <taxon>Actinomycetota</taxon>
        <taxon>Actinomycetes</taxon>
        <taxon>Pseudonocardiales</taxon>
        <taxon>Pseudonocardiaceae</taxon>
        <taxon>Actinokineospora</taxon>
    </lineage>
</organism>
<dbReference type="EMBL" id="BMRB01000001">
    <property type="protein sequence ID" value="GGS15482.1"/>
    <property type="molecule type" value="Genomic_DNA"/>
</dbReference>
<reference evidence="1" key="1">
    <citation type="journal article" date="2014" name="Int. J. Syst. Evol. Microbiol.">
        <title>Complete genome sequence of Corynebacterium casei LMG S-19264T (=DSM 44701T), isolated from a smear-ripened cheese.</title>
        <authorList>
            <consortium name="US DOE Joint Genome Institute (JGI-PGF)"/>
            <person name="Walter F."/>
            <person name="Albersmeier A."/>
            <person name="Kalinowski J."/>
            <person name="Ruckert C."/>
        </authorList>
    </citation>
    <scope>NUCLEOTIDE SEQUENCE</scope>
    <source>
        <strain evidence="1">JCM 3276</strain>
    </source>
</reference>
<name>A0A918G318_9PSEU</name>
<dbReference type="AlphaFoldDB" id="A0A918G318"/>
<proteinExistence type="predicted"/>
<dbReference type="Proteomes" id="UP000660680">
    <property type="component" value="Unassembled WGS sequence"/>
</dbReference>
<keyword evidence="2" id="KW-1185">Reference proteome</keyword>
<gene>
    <name evidence="1" type="ORF">GCM10010171_04380</name>
</gene>
<evidence type="ECO:0000313" key="2">
    <source>
        <dbReference type="Proteomes" id="UP000660680"/>
    </source>
</evidence>
<sequence length="59" mass="5875">MAVGSVPVGTAVPSGMQVPLTLGQGGVAAEPVRAWSGAFRGRVVAAAQHRPVGVLSPLR</sequence>
<evidence type="ECO:0000313" key="1">
    <source>
        <dbReference type="EMBL" id="GGS15482.1"/>
    </source>
</evidence>